<evidence type="ECO:0000256" key="1">
    <source>
        <dbReference type="SAM" id="SignalP"/>
    </source>
</evidence>
<dbReference type="Proteomes" id="UP000215199">
    <property type="component" value="Unassembled WGS sequence"/>
</dbReference>
<keyword evidence="1" id="KW-0732">Signal</keyword>
<organism evidence="2 3">
    <name type="scientific">Amycolatopsis vastitatis</name>
    <dbReference type="NCBI Taxonomy" id="1905142"/>
    <lineage>
        <taxon>Bacteria</taxon>
        <taxon>Bacillati</taxon>
        <taxon>Actinomycetota</taxon>
        <taxon>Actinomycetes</taxon>
        <taxon>Pseudonocardiales</taxon>
        <taxon>Pseudonocardiaceae</taxon>
        <taxon>Amycolatopsis</taxon>
    </lineage>
</organism>
<accession>A0A229SR00</accession>
<evidence type="ECO:0000313" key="2">
    <source>
        <dbReference type="EMBL" id="OXM61278.1"/>
    </source>
</evidence>
<sequence length="73" mass="7694">MAGAAVVTVLSAFALISFAVSDDPERVPANQPAVSVPITFVGTRTVTETVDAPPSAIDPTFYQPYGSYYRPTT</sequence>
<name>A0A229SR00_9PSEU</name>
<dbReference type="EMBL" id="NMUL01000048">
    <property type="protein sequence ID" value="OXM61278.1"/>
    <property type="molecule type" value="Genomic_DNA"/>
</dbReference>
<evidence type="ECO:0000313" key="3">
    <source>
        <dbReference type="Proteomes" id="UP000215199"/>
    </source>
</evidence>
<protein>
    <submittedName>
        <fullName evidence="2">Uncharacterized protein</fullName>
    </submittedName>
</protein>
<feature type="chain" id="PRO_5038463772" evidence="1">
    <location>
        <begin position="20"/>
        <end position="73"/>
    </location>
</feature>
<proteinExistence type="predicted"/>
<dbReference type="AlphaFoldDB" id="A0A229SR00"/>
<feature type="signal peptide" evidence="1">
    <location>
        <begin position="1"/>
        <end position="19"/>
    </location>
</feature>
<reference evidence="3" key="1">
    <citation type="submission" date="2017-07" db="EMBL/GenBank/DDBJ databases">
        <title>Comparative genome mining reveals phylogenetic distribution patterns of secondary metabolites in Amycolatopsis.</title>
        <authorList>
            <person name="Adamek M."/>
            <person name="Alanjary M."/>
            <person name="Sales-Ortells H."/>
            <person name="Goodfellow M."/>
            <person name="Bull A.T."/>
            <person name="Kalinowski J."/>
            <person name="Ziemert N."/>
        </authorList>
    </citation>
    <scope>NUCLEOTIDE SEQUENCE [LARGE SCALE GENOMIC DNA]</scope>
    <source>
        <strain evidence="3">H5</strain>
    </source>
</reference>
<comment type="caution">
    <text evidence="2">The sequence shown here is derived from an EMBL/GenBank/DDBJ whole genome shotgun (WGS) entry which is preliminary data.</text>
</comment>
<keyword evidence="3" id="KW-1185">Reference proteome</keyword>
<gene>
    <name evidence="2" type="ORF">CF165_39105</name>
</gene>